<sequence length="275" mass="30829">MSEITSPAACVQINASHKRDNSDFEIISVTESLSHSKRVHFLLVETQTREYVQQVGDKTHVEASIDVKATYLYGHPYGHREGMVVSTMGGNFRSYNNSVKLTNGSVMIESALRGLHIGTYLFHKITSWAKSFDPSARIVPIMVIAGDAGPENRERRNKLYTNSGIRFIWTDTPGAGGRSAPDLTVADLAPYSHWPNIEPCYGFSALSQAWRELDVIREKASRLKASKAYYRKHYNSVSKRLSVITTMLNWPLCIVTFVFGLLLARGIGWYQGFGF</sequence>
<keyword evidence="1" id="KW-0472">Membrane</keyword>
<protein>
    <recommendedName>
        <fullName evidence="4">N-acetyltransferase domain-containing protein</fullName>
    </recommendedName>
</protein>
<dbReference type="RefSeq" id="WP_280087351.1">
    <property type="nucleotide sequence ID" value="NZ_JAOEET010000037.1"/>
</dbReference>
<dbReference type="AlphaFoldDB" id="A0AB35L0N6"/>
<evidence type="ECO:0000256" key="1">
    <source>
        <dbReference type="SAM" id="Phobius"/>
    </source>
</evidence>
<name>A0AB35L0N6_ECTOL</name>
<feature type="transmembrane region" description="Helical" evidence="1">
    <location>
        <begin position="248"/>
        <end position="270"/>
    </location>
</feature>
<gene>
    <name evidence="2" type="ORF">N7671_14435</name>
</gene>
<accession>A0AB35L0N6</accession>
<evidence type="ECO:0008006" key="4">
    <source>
        <dbReference type="Google" id="ProtNLM"/>
    </source>
</evidence>
<reference evidence="2" key="1">
    <citation type="submission" date="2022-09" db="EMBL/GenBank/DDBJ databases">
        <title>Intensive care unit water sources are persistently colonized with multi-drug resistant bacteria and are the site of extensive horizontal gene transfer of antibiotic resistance genes.</title>
        <authorList>
            <person name="Diorio-Toth L."/>
        </authorList>
    </citation>
    <scope>NUCLEOTIDE SEQUENCE</scope>
    <source>
        <strain evidence="2">GD04000</strain>
    </source>
</reference>
<keyword evidence="1" id="KW-0812">Transmembrane</keyword>
<comment type="caution">
    <text evidence="2">The sequence shown here is derived from an EMBL/GenBank/DDBJ whole genome shotgun (WGS) entry which is preliminary data.</text>
</comment>
<proteinExistence type="predicted"/>
<dbReference type="EMBL" id="JAOEET010000037">
    <property type="protein sequence ID" value="MDH0568401.1"/>
    <property type="molecule type" value="Genomic_DNA"/>
</dbReference>
<organism evidence="2 3">
    <name type="scientific">Ectopseudomonas oleovorans</name>
    <name type="common">Pseudomonas oleovorans</name>
    <dbReference type="NCBI Taxonomy" id="301"/>
    <lineage>
        <taxon>Bacteria</taxon>
        <taxon>Pseudomonadati</taxon>
        <taxon>Pseudomonadota</taxon>
        <taxon>Gammaproteobacteria</taxon>
        <taxon>Pseudomonadales</taxon>
        <taxon>Pseudomonadaceae</taxon>
        <taxon>Ectopseudomonas</taxon>
    </lineage>
</organism>
<evidence type="ECO:0000313" key="3">
    <source>
        <dbReference type="Proteomes" id="UP001159292"/>
    </source>
</evidence>
<evidence type="ECO:0000313" key="2">
    <source>
        <dbReference type="EMBL" id="MDH0568401.1"/>
    </source>
</evidence>
<dbReference type="Proteomes" id="UP001159292">
    <property type="component" value="Unassembled WGS sequence"/>
</dbReference>
<keyword evidence="1" id="KW-1133">Transmembrane helix</keyword>